<dbReference type="PROSITE" id="PS00583">
    <property type="entry name" value="PFKB_KINASES_1"/>
    <property type="match status" value="1"/>
</dbReference>
<dbReference type="OrthoDB" id="9792663at2"/>
<accession>A0A562ZPT7</accession>
<dbReference type="CDD" id="cd01166">
    <property type="entry name" value="KdgK"/>
    <property type="match status" value="1"/>
</dbReference>
<comment type="caution">
    <text evidence="9">The sequence shown here is derived from an EMBL/GenBank/DDBJ whole genome shotgun (WGS) entry which is preliminary data.</text>
</comment>
<organism evidence="9 10">
    <name type="scientific">Caenimonas sedimenti</name>
    <dbReference type="NCBI Taxonomy" id="2596921"/>
    <lineage>
        <taxon>Bacteria</taxon>
        <taxon>Pseudomonadati</taxon>
        <taxon>Pseudomonadota</taxon>
        <taxon>Betaproteobacteria</taxon>
        <taxon>Burkholderiales</taxon>
        <taxon>Comamonadaceae</taxon>
        <taxon>Caenimonas</taxon>
    </lineage>
</organism>
<dbReference type="InterPro" id="IPR030830">
    <property type="entry name" value="Myo_inos_IolC"/>
</dbReference>
<dbReference type="Pfam" id="PF00294">
    <property type="entry name" value="PfkB"/>
    <property type="match status" value="1"/>
</dbReference>
<dbReference type="Gene3D" id="3.20.20.70">
    <property type="entry name" value="Aldolase class I"/>
    <property type="match status" value="1"/>
</dbReference>
<feature type="domain" description="Carbohydrate kinase PfkB" evidence="7">
    <location>
        <begin position="27"/>
        <end position="338"/>
    </location>
</feature>
<comment type="similarity">
    <text evidence="1">Belongs to the carbohydrate kinase PfkB family.</text>
</comment>
<keyword evidence="5" id="KW-0067">ATP-binding</keyword>
<keyword evidence="4 9" id="KW-0418">Kinase</keyword>
<sequence length="663" mass="72011">MSPARPPEGARTAAEGGGVSKPRRSFDVICMGRAAVDLYGEQIGGRLEDMQTFRKYLGGSPANTAVGVARLGLKPAMLTRVGDEHNGRFVRETLAAEGVDVSHVRTDPKRLTALVFLGIQDKNTFPLVFYRDNCADMAIAAEDFDGDFIAKAHGLLISGTHLSQPQTYAACRRAMALARERGTRVVLDIDYRPVLWGLTSPGLGEQRFVPSDQVSAHLQTVVAECDLIVGTEEEIHIAGGSENTLAALRRLRELSAATLVVKRGPMGCVVFEGAIPGDIEQGLRGPGFPVEVFNVLGAGDAFMAGFLRGWLRNEPLASCCAWANACGALVVSRHGCAPAMASWDELQRFIAQGSPTRRLREDAQLEHFHRVTTRTRHWGELVVLAFDHRVQLEEIAARHGAGDERIRQFKQLIADGARQGAAGRAGAGVILDGRFGEDVLPTVTGRGLWIARPVELPGSRPLAFEAGDELALRMREWPAEHVAKCLVSYHPLDEAAMRAAQVARMHQLQAACIATGHELLLEVIPPRDLGRDAGTLAAALQQIYQAGIRPDWWKLPPGDSDAEWEQLSAVIQRNDPHCRGVLVLGLEASEDVLERSFRIAAPHPICRGFAVGRSIFAEAAAQWFAGGMSDAEVVDDIALRYRRLIARWDEARAGLGESLASVF</sequence>
<dbReference type="SUPFAM" id="SSF53613">
    <property type="entry name" value="Ribokinase-like"/>
    <property type="match status" value="1"/>
</dbReference>
<dbReference type="InterPro" id="IPR002173">
    <property type="entry name" value="Carboh/pur_kinase_PfkB_CS"/>
</dbReference>
<dbReference type="PANTHER" id="PTHR43085:SF49">
    <property type="entry name" value="5-DEHYDRO-2-DEOXYGLUCONOKINASE"/>
    <property type="match status" value="1"/>
</dbReference>
<dbReference type="InterPro" id="IPR018659">
    <property type="entry name" value="DUF2090"/>
</dbReference>
<dbReference type="PANTHER" id="PTHR43085">
    <property type="entry name" value="HEXOKINASE FAMILY MEMBER"/>
    <property type="match status" value="1"/>
</dbReference>
<evidence type="ECO:0000256" key="2">
    <source>
        <dbReference type="ARBA" id="ARBA00022679"/>
    </source>
</evidence>
<evidence type="ECO:0000256" key="4">
    <source>
        <dbReference type="ARBA" id="ARBA00022777"/>
    </source>
</evidence>
<dbReference type="InterPro" id="IPR050306">
    <property type="entry name" value="PfkB_Carbo_kinase"/>
</dbReference>
<dbReference type="GO" id="GO:0005524">
    <property type="term" value="F:ATP binding"/>
    <property type="evidence" value="ECO:0007669"/>
    <property type="project" value="UniProtKB-KW"/>
</dbReference>
<evidence type="ECO:0000256" key="3">
    <source>
        <dbReference type="ARBA" id="ARBA00022741"/>
    </source>
</evidence>
<evidence type="ECO:0000259" key="8">
    <source>
        <dbReference type="Pfam" id="PF09863"/>
    </source>
</evidence>
<keyword evidence="2 9" id="KW-0808">Transferase</keyword>
<evidence type="ECO:0000259" key="7">
    <source>
        <dbReference type="Pfam" id="PF00294"/>
    </source>
</evidence>
<proteinExistence type="inferred from homology"/>
<feature type="domain" description="DUF2090" evidence="8">
    <location>
        <begin position="345"/>
        <end position="651"/>
    </location>
</feature>
<gene>
    <name evidence="9" type="primary">iolC</name>
    <name evidence="9" type="ORF">FN976_13645</name>
</gene>
<dbReference type="Gene3D" id="2.20.150.10">
    <property type="entry name" value="putative 5-dehydro-2- deoxygluconokinase"/>
    <property type="match status" value="1"/>
</dbReference>
<dbReference type="InterPro" id="IPR023314">
    <property type="entry name" value="Myo_inos_IolC-like_sf"/>
</dbReference>
<evidence type="ECO:0000313" key="10">
    <source>
        <dbReference type="Proteomes" id="UP000318199"/>
    </source>
</evidence>
<evidence type="ECO:0000256" key="6">
    <source>
        <dbReference type="SAM" id="MobiDB-lite"/>
    </source>
</evidence>
<name>A0A562ZPT7_9BURK</name>
<feature type="region of interest" description="Disordered" evidence="6">
    <location>
        <begin position="1"/>
        <end position="20"/>
    </location>
</feature>
<dbReference type="RefSeq" id="WP_145893594.1">
    <property type="nucleotide sequence ID" value="NZ_VOBQ01000011.1"/>
</dbReference>
<dbReference type="InterPro" id="IPR029056">
    <property type="entry name" value="Ribokinase-like"/>
</dbReference>
<evidence type="ECO:0000256" key="1">
    <source>
        <dbReference type="ARBA" id="ARBA00010688"/>
    </source>
</evidence>
<dbReference type="Proteomes" id="UP000318199">
    <property type="component" value="Unassembled WGS sequence"/>
</dbReference>
<dbReference type="InterPro" id="IPR013785">
    <property type="entry name" value="Aldolase_TIM"/>
</dbReference>
<dbReference type="EMBL" id="VOBQ01000011">
    <property type="protein sequence ID" value="TWO70602.1"/>
    <property type="molecule type" value="Genomic_DNA"/>
</dbReference>
<dbReference type="Pfam" id="PF09863">
    <property type="entry name" value="DUF2090"/>
    <property type="match status" value="1"/>
</dbReference>
<dbReference type="NCBIfam" id="TIGR04382">
    <property type="entry name" value="myo_inos_iolC_N"/>
    <property type="match status" value="1"/>
</dbReference>
<reference evidence="9 10" key="1">
    <citation type="submission" date="2019-07" db="EMBL/GenBank/DDBJ databases">
        <title>Caenimonas sedimenti sp. nov., isolated from activated sludge.</title>
        <authorList>
            <person name="Xu J."/>
        </authorList>
    </citation>
    <scope>NUCLEOTIDE SEQUENCE [LARGE SCALE GENOMIC DNA]</scope>
    <source>
        <strain evidence="9 10">HX-9-20</strain>
    </source>
</reference>
<dbReference type="EC" id="2.7.1.92" evidence="9"/>
<dbReference type="AlphaFoldDB" id="A0A562ZPT7"/>
<protein>
    <submittedName>
        <fullName evidence="9">5-dehydro-2-deoxygluconokinase</fullName>
        <ecNumber evidence="9">2.7.1.92</ecNumber>
    </submittedName>
</protein>
<evidence type="ECO:0000313" key="9">
    <source>
        <dbReference type="EMBL" id="TWO70602.1"/>
    </source>
</evidence>
<keyword evidence="10" id="KW-1185">Reference proteome</keyword>
<dbReference type="GO" id="GO:0047590">
    <property type="term" value="F:5-dehydro-2-deoxygluconokinase activity"/>
    <property type="evidence" value="ECO:0007669"/>
    <property type="project" value="UniProtKB-EC"/>
</dbReference>
<dbReference type="Gene3D" id="3.40.1190.20">
    <property type="match status" value="1"/>
</dbReference>
<dbReference type="PROSITE" id="PS00584">
    <property type="entry name" value="PFKB_KINASES_2"/>
    <property type="match status" value="1"/>
</dbReference>
<evidence type="ECO:0000256" key="5">
    <source>
        <dbReference type="ARBA" id="ARBA00022840"/>
    </source>
</evidence>
<keyword evidence="3" id="KW-0547">Nucleotide-binding</keyword>
<dbReference type="InterPro" id="IPR011611">
    <property type="entry name" value="PfkB_dom"/>
</dbReference>